<evidence type="ECO:0000313" key="4">
    <source>
        <dbReference type="Proteomes" id="UP000663090"/>
    </source>
</evidence>
<accession>A0ABX7MX97</accession>
<evidence type="ECO:0000313" key="3">
    <source>
        <dbReference type="EMBL" id="QSQ10828.1"/>
    </source>
</evidence>
<reference evidence="3 4" key="1">
    <citation type="submission" date="2021-02" db="EMBL/GenBank/DDBJ databases">
        <title>De Novo genome assembly of isolated myxobacteria.</title>
        <authorList>
            <person name="Stevens D.C."/>
        </authorList>
    </citation>
    <scope>NUCLEOTIDE SEQUENCE [LARGE SCALE GENOMIC DNA]</scope>
    <source>
        <strain evidence="3 4">SCHIC003</strain>
    </source>
</reference>
<keyword evidence="1" id="KW-0812">Transmembrane</keyword>
<gene>
    <name evidence="3" type="ORF">JY572_20570</name>
</gene>
<dbReference type="InterPro" id="IPR012495">
    <property type="entry name" value="TadE-like_dom"/>
</dbReference>
<sequence length="266" mass="29283">MRRRLCFGYARGQAGQAAVETAVVLPLFVFLILGVLQLGLMHQARLLTKYAAYKAVRTGSLRNANVAEMERAAVAVLLPMLGKRSSGAGSIEYVRPVGTGQEFATKWNELKSNQMAETDLKNAEVTICGPTQEEVGSGGGELDFDDPSVATSGDWRQSMRTKLRVQVTFNYRLVIPFADWVIYQAARGREIGMHLRMGKVKADEQAKVSKRKFGSAGKGESPYESAASRGIYIAPIRATYTMRMQSNLVLDNGIPARNECIFPFSY</sequence>
<keyword evidence="4" id="KW-1185">Reference proteome</keyword>
<name>A0ABX7MX97_9BACT</name>
<keyword evidence="1" id="KW-1133">Transmembrane helix</keyword>
<dbReference type="Pfam" id="PF07811">
    <property type="entry name" value="TadE"/>
    <property type="match status" value="1"/>
</dbReference>
<evidence type="ECO:0000256" key="1">
    <source>
        <dbReference type="SAM" id="Phobius"/>
    </source>
</evidence>
<keyword evidence="1" id="KW-0472">Membrane</keyword>
<organism evidence="3 4">
    <name type="scientific">Myxococcus landrumensis</name>
    <dbReference type="NCBI Taxonomy" id="2813577"/>
    <lineage>
        <taxon>Bacteria</taxon>
        <taxon>Pseudomonadati</taxon>
        <taxon>Myxococcota</taxon>
        <taxon>Myxococcia</taxon>
        <taxon>Myxococcales</taxon>
        <taxon>Cystobacterineae</taxon>
        <taxon>Myxococcaceae</taxon>
        <taxon>Myxococcus</taxon>
    </lineage>
</organism>
<protein>
    <submittedName>
        <fullName evidence="3">Pilus assembly protein</fullName>
    </submittedName>
</protein>
<feature type="domain" description="TadE-like" evidence="2">
    <location>
        <begin position="15"/>
        <end position="57"/>
    </location>
</feature>
<dbReference type="EMBL" id="CP071091">
    <property type="protein sequence ID" value="QSQ10828.1"/>
    <property type="molecule type" value="Genomic_DNA"/>
</dbReference>
<proteinExistence type="predicted"/>
<feature type="transmembrane region" description="Helical" evidence="1">
    <location>
        <begin position="21"/>
        <end position="40"/>
    </location>
</feature>
<evidence type="ECO:0000259" key="2">
    <source>
        <dbReference type="Pfam" id="PF07811"/>
    </source>
</evidence>
<dbReference type="Proteomes" id="UP000663090">
    <property type="component" value="Chromosome"/>
</dbReference>